<evidence type="ECO:0000313" key="3">
    <source>
        <dbReference type="Proteomes" id="UP000215453"/>
    </source>
</evidence>
<protein>
    <submittedName>
        <fullName evidence="2">Uncharacterized protein</fullName>
    </submittedName>
</protein>
<name>A0A1Y6M1F3_ZYMTR</name>
<sequence>MAEVQLAIDLHDLVTSLRNLQPDDVAEGFSRITQRIRECLAAAQKLNRDAVGRQKTLIELSKEAHSRSQALQAELAKFGQPTKQALEDKIAALQAEIEEQAATRAREIQATTTRHASQLVVLHQAIDHSEVAQSRADAHSKRADARASLVEARLEAERKEFERQLSAERERRITAEKEVELLRAQQSASKDAAEAVSSTIVQEFVDRFGPKGTRRFGFHDHY</sequence>
<dbReference type="AlphaFoldDB" id="A0A1Y6M1F3"/>
<feature type="coiled-coil region" evidence="1">
    <location>
        <begin position="151"/>
        <end position="185"/>
    </location>
</feature>
<accession>A0A1Y6M1F3</accession>
<organism evidence="2 3">
    <name type="scientific">Zymoseptoria tritici ST99CH_1A5</name>
    <dbReference type="NCBI Taxonomy" id="1276529"/>
    <lineage>
        <taxon>Eukaryota</taxon>
        <taxon>Fungi</taxon>
        <taxon>Dikarya</taxon>
        <taxon>Ascomycota</taxon>
        <taxon>Pezizomycotina</taxon>
        <taxon>Dothideomycetes</taxon>
        <taxon>Dothideomycetidae</taxon>
        <taxon>Mycosphaerellales</taxon>
        <taxon>Mycosphaerellaceae</taxon>
        <taxon>Zymoseptoria</taxon>
    </lineage>
</organism>
<dbReference type="EMBL" id="LT882686">
    <property type="protein sequence ID" value="SMY28761.1"/>
    <property type="molecule type" value="Genomic_DNA"/>
</dbReference>
<dbReference type="Proteomes" id="UP000215453">
    <property type="component" value="Chromosome 11"/>
</dbReference>
<evidence type="ECO:0000313" key="2">
    <source>
        <dbReference type="EMBL" id="SMY28761.1"/>
    </source>
</evidence>
<gene>
    <name evidence="2" type="ORF">ZT1A5_G10207</name>
</gene>
<reference evidence="2 3" key="1">
    <citation type="submission" date="2016-10" db="EMBL/GenBank/DDBJ databases">
        <authorList>
            <person name="Varghese N."/>
        </authorList>
    </citation>
    <scope>NUCLEOTIDE SEQUENCE [LARGE SCALE GENOMIC DNA]</scope>
</reference>
<evidence type="ECO:0000256" key="1">
    <source>
        <dbReference type="SAM" id="Coils"/>
    </source>
</evidence>
<proteinExistence type="predicted"/>
<keyword evidence="1" id="KW-0175">Coiled coil</keyword>